<name>A0A1J5RP33_9ZZZZ</name>
<dbReference type="AlphaFoldDB" id="A0A1J5RP33"/>
<evidence type="ECO:0000256" key="1">
    <source>
        <dbReference type="ARBA" id="ARBA00022795"/>
    </source>
</evidence>
<accession>A0A1J5RP33</accession>
<dbReference type="Pfam" id="PF05130">
    <property type="entry name" value="FlgN"/>
    <property type="match status" value="1"/>
</dbReference>
<protein>
    <submittedName>
        <fullName evidence="2">FlgN protein</fullName>
    </submittedName>
</protein>
<dbReference type="Gene3D" id="1.20.58.300">
    <property type="entry name" value="FlgN-like"/>
    <property type="match status" value="1"/>
</dbReference>
<dbReference type="SUPFAM" id="SSF140566">
    <property type="entry name" value="FlgN-like"/>
    <property type="match status" value="1"/>
</dbReference>
<evidence type="ECO:0000313" key="2">
    <source>
        <dbReference type="EMBL" id="OIQ97322.1"/>
    </source>
</evidence>
<proteinExistence type="predicted"/>
<gene>
    <name evidence="2" type="ORF">GALL_207230</name>
</gene>
<sequence>MPSPLPALIKDELALLRQFVTLLQDEQRALVEGELERLLPLAEEKSRLATELGRLAVARNQALAALGLAADKSGMDAWLVGQAPTVPSRGHWAELLSLATETRRQNELNGKLINTRMQHNQRALAVLAAATSQAMLYGPDGQQRPLTSGRDFGAV</sequence>
<reference evidence="2" key="1">
    <citation type="submission" date="2016-10" db="EMBL/GenBank/DDBJ databases">
        <title>Sequence of Gallionella enrichment culture.</title>
        <authorList>
            <person name="Poehlein A."/>
            <person name="Muehling M."/>
            <person name="Daniel R."/>
        </authorList>
    </citation>
    <scope>NUCLEOTIDE SEQUENCE</scope>
</reference>
<dbReference type="InterPro" id="IPR036679">
    <property type="entry name" value="FlgN-like_sf"/>
</dbReference>
<dbReference type="InterPro" id="IPR007809">
    <property type="entry name" value="FlgN-like"/>
</dbReference>
<dbReference type="GO" id="GO:0044780">
    <property type="term" value="P:bacterial-type flagellum assembly"/>
    <property type="evidence" value="ECO:0007669"/>
    <property type="project" value="InterPro"/>
</dbReference>
<keyword evidence="1" id="KW-1005">Bacterial flagellum biogenesis</keyword>
<comment type="caution">
    <text evidence="2">The sequence shown here is derived from an EMBL/GenBank/DDBJ whole genome shotgun (WGS) entry which is preliminary data.</text>
</comment>
<organism evidence="2">
    <name type="scientific">mine drainage metagenome</name>
    <dbReference type="NCBI Taxonomy" id="410659"/>
    <lineage>
        <taxon>unclassified sequences</taxon>
        <taxon>metagenomes</taxon>
        <taxon>ecological metagenomes</taxon>
    </lineage>
</organism>
<dbReference type="EMBL" id="MLJW01000135">
    <property type="protein sequence ID" value="OIQ97322.1"/>
    <property type="molecule type" value="Genomic_DNA"/>
</dbReference>